<gene>
    <name evidence="1" type="ORF">JAZ04_12690</name>
</gene>
<name>A0A9E4N1J4_9GAMM</name>
<dbReference type="AlphaFoldDB" id="A0A9E4N1J4"/>
<organism evidence="1 2">
    <name type="scientific">Candidatus Thiodiazotropha lotti</name>
    <dbReference type="NCBI Taxonomy" id="2792787"/>
    <lineage>
        <taxon>Bacteria</taxon>
        <taxon>Pseudomonadati</taxon>
        <taxon>Pseudomonadota</taxon>
        <taxon>Gammaproteobacteria</taxon>
        <taxon>Chromatiales</taxon>
        <taxon>Sedimenticolaceae</taxon>
        <taxon>Candidatus Thiodiazotropha</taxon>
    </lineage>
</organism>
<proteinExistence type="predicted"/>
<evidence type="ECO:0000313" key="1">
    <source>
        <dbReference type="EMBL" id="MCG7939694.1"/>
    </source>
</evidence>
<accession>A0A9E4N1J4</accession>
<reference evidence="1" key="1">
    <citation type="journal article" date="2021" name="Proc. Natl. Acad. Sci. U.S.A.">
        <title>Global biogeography of chemosynthetic symbionts reveals both localized and globally distributed symbiont groups. .</title>
        <authorList>
            <person name="Osvatic J.T."/>
            <person name="Wilkins L.G.E."/>
            <person name="Leibrecht L."/>
            <person name="Leray M."/>
            <person name="Zauner S."/>
            <person name="Polzin J."/>
            <person name="Camacho Y."/>
            <person name="Gros O."/>
            <person name="van Gils J.A."/>
            <person name="Eisen J.A."/>
            <person name="Petersen J.M."/>
            <person name="Yuen B."/>
        </authorList>
    </citation>
    <scope>NUCLEOTIDE SEQUENCE</scope>
    <source>
        <strain evidence="1">MAGL173</strain>
    </source>
</reference>
<evidence type="ECO:0000313" key="2">
    <source>
        <dbReference type="Proteomes" id="UP000886687"/>
    </source>
</evidence>
<dbReference type="Proteomes" id="UP000886687">
    <property type="component" value="Unassembled WGS sequence"/>
</dbReference>
<dbReference type="EMBL" id="JAEPDI010000009">
    <property type="protein sequence ID" value="MCG7939694.1"/>
    <property type="molecule type" value="Genomic_DNA"/>
</dbReference>
<protein>
    <submittedName>
        <fullName evidence="1">Uncharacterized protein</fullName>
    </submittedName>
</protein>
<sequence>MLNYIFEKSQERKHLKVTLSQYGLGLTDLDPQDLKLILAAVHKLITMVSKKYGQPPATVLHHVITPVGWAIAYCLLGRSKIVQIDPGFLDIIDEVETELLLYLSGDSGSAQSIYKEVFHILLESTSCHPQVLAILRNLNYLGHIDKRQRSWAG</sequence>
<comment type="caution">
    <text evidence="1">The sequence shown here is derived from an EMBL/GenBank/DDBJ whole genome shotgun (WGS) entry which is preliminary data.</text>
</comment>